<dbReference type="NCBIfam" id="TIGR03712">
    <property type="entry name" value="acc_sec_asp2"/>
    <property type="match status" value="1"/>
</dbReference>
<sequence length="510" mass="58540">MSKDLKILQIGTENWKHRYEIPKKLEWYYIYPNSPKALKETIKMDEIRKFNAILIEDGRYLIDLLPIIKIIEPYTIFYNQEFQTSNPLILDLIKKRCAQAIDFSDPQKLLKDLSTSLFGGGYGDKMKPATIEVHPSFKGSISYQGFEYLLLEGDFGSEFSPVATWKYNFVSSTKLPIELWLEYEKSEGVEFQFRVKKMPEGSVSDVVEDLIYTEEDLKTSLIMDQDYNSYLCMSVEARGQGILKLGSLHQRWSRKYFGKFVLGGNILHDNKRDEINYFFHPGDFKPPLAVYFAGFRSAEGFEGYWMMQNFKCPFILFSDPRLEGGAFYLGSEELEEKIKQTIEHYQEYLGFDKKDLILSGLSMGTFPSLYYGSFFEPKGIVVGKPLANLGTIARRGRLEAPGVFPTGFDVLHHQTGGISPAHMDELDNRFWSAFKQADFSQTTFGLSYMKDEDMDSHAYDQLVTTLCQTGAKILSKGTAGRHNDDTGTNVTWFIHFYNMILQAEFGRGET</sequence>
<organism evidence="1 2">
    <name type="scientific">Streptococcus infantis</name>
    <dbReference type="NCBI Taxonomy" id="68892"/>
    <lineage>
        <taxon>Bacteria</taxon>
        <taxon>Bacillati</taxon>
        <taxon>Bacillota</taxon>
        <taxon>Bacilli</taxon>
        <taxon>Lactobacillales</taxon>
        <taxon>Streptococcaceae</taxon>
        <taxon>Streptococcus</taxon>
    </lineage>
</organism>
<reference evidence="1 2" key="1">
    <citation type="submission" date="2016-01" db="EMBL/GenBank/DDBJ databases">
        <title>Highly variable Streptococcus oralis are common among viridans streptococci isolated from primates.</title>
        <authorList>
            <person name="Denapaite D."/>
            <person name="Rieger M."/>
            <person name="Koendgen S."/>
            <person name="Brueckner R."/>
            <person name="Ochigava I."/>
            <person name="Kappeler P."/>
            <person name="Maetz-Rensing K."/>
            <person name="Leendertz F."/>
            <person name="Hakenbeck R."/>
        </authorList>
    </citation>
    <scope>NUCLEOTIDE SEQUENCE [LARGE SCALE GENOMIC DNA]</scope>
    <source>
        <strain evidence="1 2">DD18</strain>
    </source>
</reference>
<dbReference type="GO" id="GO:0015031">
    <property type="term" value="P:protein transport"/>
    <property type="evidence" value="ECO:0007669"/>
    <property type="project" value="InterPro"/>
</dbReference>
<dbReference type="Proteomes" id="UP000072578">
    <property type="component" value="Unassembled WGS sequence"/>
</dbReference>
<gene>
    <name evidence="1" type="ORF">SINDD18_01170</name>
</gene>
<comment type="caution">
    <text evidence="1">The sequence shown here is derived from an EMBL/GenBank/DDBJ whole genome shotgun (WGS) entry which is preliminary data.</text>
</comment>
<dbReference type="InterPro" id="IPR022267">
    <property type="entry name" value="Asp2"/>
</dbReference>
<dbReference type="EMBL" id="LQZF01000134">
    <property type="protein sequence ID" value="KXU12970.1"/>
    <property type="molecule type" value="Genomic_DNA"/>
</dbReference>
<evidence type="ECO:0000313" key="1">
    <source>
        <dbReference type="EMBL" id="KXU12970.1"/>
    </source>
</evidence>
<dbReference type="AlphaFoldDB" id="A0A139RDX7"/>
<proteinExistence type="predicted"/>
<accession>A0A139RDX7</accession>
<dbReference type="ESTHER" id="9stre-a0a109w8a9">
    <property type="family name" value="Asp2"/>
</dbReference>
<protein>
    <submittedName>
        <fullName evidence="1">Accessory secretory protein Asp2</fullName>
    </submittedName>
</protein>
<dbReference type="InterPro" id="IPR029058">
    <property type="entry name" value="AB_hydrolase_fold"/>
</dbReference>
<dbReference type="Pfam" id="PF16929">
    <property type="entry name" value="Asp2"/>
    <property type="match status" value="1"/>
</dbReference>
<name>A0A139RDX7_9STRE</name>
<dbReference type="RefSeq" id="WP_060955171.1">
    <property type="nucleotide sequence ID" value="NZ_KQ970820.1"/>
</dbReference>
<evidence type="ECO:0000313" key="2">
    <source>
        <dbReference type="Proteomes" id="UP000072578"/>
    </source>
</evidence>
<dbReference type="SUPFAM" id="SSF53474">
    <property type="entry name" value="alpha/beta-Hydrolases"/>
    <property type="match status" value="1"/>
</dbReference>
<dbReference type="PATRIC" id="fig|68892.8.peg.1303"/>